<comment type="subunit">
    <text evidence="2">Homohexamer.</text>
</comment>
<evidence type="ECO:0000256" key="4">
    <source>
        <dbReference type="ARBA" id="ARBA00022723"/>
    </source>
</evidence>
<feature type="compositionally biased region" description="Basic and acidic residues" evidence="6">
    <location>
        <begin position="351"/>
        <end position="376"/>
    </location>
</feature>
<accession>A0ABU0T1J7</accession>
<dbReference type="Pfam" id="PF01784">
    <property type="entry name" value="DUF34_NIF3"/>
    <property type="match status" value="1"/>
</dbReference>
<feature type="domain" description="CT398-like coiled coil hairpin" evidence="8">
    <location>
        <begin position="305"/>
        <end position="485"/>
    </location>
</feature>
<dbReference type="InterPro" id="IPR002678">
    <property type="entry name" value="DUF34/NIF3"/>
</dbReference>
<gene>
    <name evidence="9" type="ORF">QF035_007271</name>
</gene>
<evidence type="ECO:0000256" key="5">
    <source>
        <dbReference type="SAM" id="Coils"/>
    </source>
</evidence>
<feature type="domain" description="C4-type zinc ribbon" evidence="7">
    <location>
        <begin position="496"/>
        <end position="530"/>
    </location>
</feature>
<dbReference type="PANTHER" id="PTHR13799:SF14">
    <property type="entry name" value="GTP CYCLOHYDROLASE 1 TYPE 2 HOMOLOG"/>
    <property type="match status" value="1"/>
</dbReference>
<dbReference type="Gene3D" id="3.40.1390.30">
    <property type="entry name" value="NIF3 (NGG1p interacting factor 3)-like"/>
    <property type="match status" value="1"/>
</dbReference>
<organism evidence="9 10">
    <name type="scientific">Streptomyces umbrinus</name>
    <dbReference type="NCBI Taxonomy" id="67370"/>
    <lineage>
        <taxon>Bacteria</taxon>
        <taxon>Bacillati</taxon>
        <taxon>Actinomycetota</taxon>
        <taxon>Actinomycetes</taxon>
        <taxon>Kitasatosporales</taxon>
        <taxon>Streptomycetaceae</taxon>
        <taxon>Streptomyces</taxon>
        <taxon>Streptomyces phaeochromogenes group</taxon>
    </lineage>
</organism>
<feature type="coiled-coil region" evidence="5">
    <location>
        <begin position="388"/>
        <end position="450"/>
    </location>
</feature>
<comment type="caution">
    <text evidence="9">The sequence shown here is derived from an EMBL/GenBank/DDBJ whole genome shotgun (WGS) entry which is preliminary data.</text>
</comment>
<evidence type="ECO:0000256" key="2">
    <source>
        <dbReference type="ARBA" id="ARBA00011643"/>
    </source>
</evidence>
<name>A0ABU0T1J7_9ACTN</name>
<evidence type="ECO:0000256" key="3">
    <source>
        <dbReference type="ARBA" id="ARBA00022112"/>
    </source>
</evidence>
<dbReference type="Pfam" id="PF24481">
    <property type="entry name" value="CT398_CC"/>
    <property type="match status" value="1"/>
</dbReference>
<dbReference type="SUPFAM" id="SSF102705">
    <property type="entry name" value="NIF3 (NGG1p interacting factor 3)-like"/>
    <property type="match status" value="1"/>
</dbReference>
<protein>
    <recommendedName>
        <fullName evidence="3">GTP cyclohydrolase 1 type 2 homolog</fullName>
    </recommendedName>
</protein>
<dbReference type="Proteomes" id="UP001230328">
    <property type="component" value="Unassembled WGS sequence"/>
</dbReference>
<evidence type="ECO:0000256" key="1">
    <source>
        <dbReference type="ARBA" id="ARBA00006964"/>
    </source>
</evidence>
<dbReference type="Pfam" id="PF02591">
    <property type="entry name" value="Zn_ribbon_9"/>
    <property type="match status" value="1"/>
</dbReference>
<proteinExistence type="inferred from homology"/>
<evidence type="ECO:0000313" key="9">
    <source>
        <dbReference type="EMBL" id="MDQ1029689.1"/>
    </source>
</evidence>
<evidence type="ECO:0000259" key="8">
    <source>
        <dbReference type="Pfam" id="PF24481"/>
    </source>
</evidence>
<keyword evidence="4" id="KW-0479">Metal-binding</keyword>
<comment type="similarity">
    <text evidence="1">Belongs to the GTP cyclohydrolase I type 2/NIF3 family.</text>
</comment>
<evidence type="ECO:0000256" key="6">
    <source>
        <dbReference type="SAM" id="MobiDB-lite"/>
    </source>
</evidence>
<feature type="region of interest" description="Disordered" evidence="6">
    <location>
        <begin position="223"/>
        <end position="242"/>
    </location>
</feature>
<dbReference type="InterPro" id="IPR036069">
    <property type="entry name" value="DUF34/NIF3_sf"/>
</dbReference>
<evidence type="ECO:0000259" key="7">
    <source>
        <dbReference type="Pfam" id="PF02591"/>
    </source>
</evidence>
<keyword evidence="10" id="KW-1185">Reference proteome</keyword>
<dbReference type="NCBIfam" id="TIGR00486">
    <property type="entry name" value="YbgI_SA1388"/>
    <property type="match status" value="1"/>
</dbReference>
<dbReference type="EMBL" id="JAUSZI010000002">
    <property type="protein sequence ID" value="MDQ1029689.1"/>
    <property type="molecule type" value="Genomic_DNA"/>
</dbReference>
<reference evidence="9 10" key="1">
    <citation type="submission" date="2023-07" db="EMBL/GenBank/DDBJ databases">
        <title>Comparative genomics of wheat-associated soil bacteria to identify genetic determinants of phenazine resistance.</title>
        <authorList>
            <person name="Mouncey N."/>
        </authorList>
    </citation>
    <scope>NUCLEOTIDE SEQUENCE [LARGE SCALE GENOMIC DNA]</scope>
    <source>
        <strain evidence="9 10">V2I4</strain>
    </source>
</reference>
<dbReference type="InterPro" id="IPR056003">
    <property type="entry name" value="CT398_CC_hairpin"/>
</dbReference>
<sequence length="538" mass="58290">MGHGHKAGSLLFVPRLSEVIAALDALWPPASAEDWDAVGTVCGDPDQEVSRVLFAVDPVQEIVDEAVKLDADLLVTHHPLYLRGTTSVAASTFKGRVVHTLIKNDIALHVAHTNADRADPGVSDALAGALDLRVVRPLVPDPTDADGRRGLGRVCELDHPLTVREFAARTAERLPATAQGIRVAGDPEALVRSVAVSGGSGDSLFADVRAAGVDAFLTADLAPPPGVGGPRPQSPRAARRGALGHRVALVRAGRRPARRDFRPSRLGPAGPCLEDGHRPVELPLPFTWSPQLNAAPADQIRLLDVQSLDARLQQLAHKRRSLPEHAEIESLTKDLTQLRDLLVASQTEESDCSREQTKAEQDVDQVRQRASRDQQRLDSGAVTSPKDLENLQREIASLAKRQGDLEDVVLEIMERRESAQERVAELTERVSSVQSKIDDATARRDAAQESLDGEAASATKEREVIAGSVPADLLKLYEKLREQQGGVGAARLYQRRCEGCRLELNITEVNDVKAASPDTVLRCENCRRILIRTSESGL</sequence>
<evidence type="ECO:0000313" key="10">
    <source>
        <dbReference type="Proteomes" id="UP001230328"/>
    </source>
</evidence>
<dbReference type="InterPro" id="IPR003743">
    <property type="entry name" value="Zf-RING_7"/>
</dbReference>
<keyword evidence="5" id="KW-0175">Coiled coil</keyword>
<dbReference type="PANTHER" id="PTHR13799">
    <property type="entry name" value="NGG1 INTERACTING FACTOR 3"/>
    <property type="match status" value="1"/>
</dbReference>
<feature type="region of interest" description="Disordered" evidence="6">
    <location>
        <begin position="346"/>
        <end position="386"/>
    </location>
</feature>
<dbReference type="Gene3D" id="1.10.287.1490">
    <property type="match status" value="1"/>
</dbReference>